<feature type="binding site" evidence="10">
    <location>
        <position position="92"/>
    </location>
    <ligand>
        <name>(6S)-5-formyl-5,6,7,8-tetrahydrofolate</name>
        <dbReference type="ChEBI" id="CHEBI:57457"/>
    </ligand>
</feature>
<comment type="caution">
    <text evidence="10">Lacks conserved residue(s) required for the propagation of feature annotation.</text>
</comment>
<dbReference type="InterPro" id="IPR006073">
    <property type="entry name" value="GTP-bd"/>
</dbReference>
<evidence type="ECO:0000256" key="2">
    <source>
        <dbReference type="ARBA" id="ARBA00022490"/>
    </source>
</evidence>
<comment type="cofactor">
    <cofactor evidence="10">
        <name>K(+)</name>
        <dbReference type="ChEBI" id="CHEBI:29103"/>
    </cofactor>
    <text evidence="10">Binds 1 potassium ion per subunit.</text>
</comment>
<comment type="subcellular location">
    <subcellularLocation>
        <location evidence="10">Cytoplasm</location>
    </subcellularLocation>
</comment>
<evidence type="ECO:0000256" key="5">
    <source>
        <dbReference type="ARBA" id="ARBA00022741"/>
    </source>
</evidence>
<feature type="binding site" evidence="10">
    <location>
        <position position="262"/>
    </location>
    <ligand>
        <name>Mg(2+)</name>
        <dbReference type="ChEBI" id="CHEBI:18420"/>
    </ligand>
</feature>
<reference evidence="14" key="1">
    <citation type="submission" date="2015-03" db="EMBL/GenBank/DDBJ databases">
        <authorList>
            <person name="Nijsse Bart"/>
        </authorList>
    </citation>
    <scope>NUCLEOTIDE SEQUENCE [LARGE SCALE GENOMIC DNA]</scope>
</reference>
<dbReference type="Pfam" id="PF01926">
    <property type="entry name" value="MMR_HSR1"/>
    <property type="match status" value="1"/>
</dbReference>
<comment type="function">
    <text evidence="10">Exhibits a very high intrinsic GTPase hydrolysis rate. Involved in the addition of a carboxymethylaminomethyl (cmnm) group at the wobble position (U34) of certain tRNAs, forming tRNA-cmnm(5)s(2)U34.</text>
</comment>
<dbReference type="InterPro" id="IPR025867">
    <property type="entry name" value="MnmE_helical"/>
</dbReference>
<dbReference type="SUPFAM" id="SSF116878">
    <property type="entry name" value="TrmE connector domain"/>
    <property type="match status" value="1"/>
</dbReference>
<dbReference type="Pfam" id="PF10396">
    <property type="entry name" value="TrmE_N"/>
    <property type="match status" value="1"/>
</dbReference>
<evidence type="ECO:0000256" key="7">
    <source>
        <dbReference type="ARBA" id="ARBA00022842"/>
    </source>
</evidence>
<keyword evidence="8 10" id="KW-0630">Potassium</keyword>
<dbReference type="GO" id="GO:0002098">
    <property type="term" value="P:tRNA wobble uridine modification"/>
    <property type="evidence" value="ECO:0007669"/>
    <property type="project" value="TreeGrafter"/>
</dbReference>
<evidence type="ECO:0000256" key="4">
    <source>
        <dbReference type="ARBA" id="ARBA00022723"/>
    </source>
</evidence>
<feature type="binding site" evidence="10">
    <location>
        <position position="237"/>
    </location>
    <ligand>
        <name>K(+)</name>
        <dbReference type="ChEBI" id="CHEBI:29103"/>
    </ligand>
</feature>
<evidence type="ECO:0000256" key="9">
    <source>
        <dbReference type="ARBA" id="ARBA00023134"/>
    </source>
</evidence>
<dbReference type="GO" id="GO:0042802">
    <property type="term" value="F:identical protein binding"/>
    <property type="evidence" value="ECO:0007669"/>
    <property type="project" value="UniProtKB-ARBA"/>
</dbReference>
<dbReference type="CDD" id="cd04164">
    <property type="entry name" value="trmE"/>
    <property type="match status" value="1"/>
</dbReference>
<dbReference type="PANTHER" id="PTHR42714">
    <property type="entry name" value="TRNA MODIFICATION GTPASE GTPBP3"/>
    <property type="match status" value="1"/>
</dbReference>
<keyword evidence="2 10" id="KW-0963">Cytoplasm</keyword>
<evidence type="ECO:0000256" key="10">
    <source>
        <dbReference type="HAMAP-Rule" id="MF_00379"/>
    </source>
</evidence>
<dbReference type="GO" id="GO:0046872">
    <property type="term" value="F:metal ion binding"/>
    <property type="evidence" value="ECO:0007669"/>
    <property type="project" value="UniProtKB-KW"/>
</dbReference>
<sequence>MLIGLTSDDTISAIATSIGEGGIGIVRVSGSKALVIADKLFVSKAGKKLTDVLSHKVLYGDIIDPDSGEKVDEVLLLIMRAPRSYTCEDIIEVHCHGGPVPLQRVLALTMKAGARLAEPGEFTKRAFLNGRLDLAQAEAVIDIIRAKTDTSLKAAIGNLSGQLSEQVKDLRYTILQMIAQLEAAIDFPEEDIEEAAANDVAKLIQEADLQLSALLATAQTGRILREGLATVIIGKPNVGKSSLLNALLREKRAIVTDIPGTTRDIIEEYVNIRGVPLKIIDTAGIRETADVVEKMGVERARELVGQADLILVLLDSSAPLSSEDKAVLALLSGKKAIVLINKSDLPGQLESEEVEKYTDDRLVLRISVELGQGLAELEQVIVDMVYSGQVCQGEAAFVSNVRQADALEQARGRLTEALATIEAGMPTDCIVVDLRAAWEKLGEITGDTVGEDIIDQIFTQFCIGK</sequence>
<feature type="binding site" evidence="10">
    <location>
        <position position="256"/>
    </location>
    <ligand>
        <name>K(+)</name>
        <dbReference type="ChEBI" id="CHEBI:29103"/>
    </ligand>
</feature>
<dbReference type="InterPro" id="IPR027417">
    <property type="entry name" value="P-loop_NTPase"/>
</dbReference>
<keyword evidence="4 10" id="KW-0479">Metal-binding</keyword>
<dbReference type="InterPro" id="IPR027368">
    <property type="entry name" value="MnmE_dom2"/>
</dbReference>
<dbReference type="CDD" id="cd14858">
    <property type="entry name" value="TrmE_N"/>
    <property type="match status" value="1"/>
</dbReference>
<evidence type="ECO:0000256" key="1">
    <source>
        <dbReference type="ARBA" id="ARBA00011043"/>
    </source>
</evidence>
<dbReference type="InterPro" id="IPR004520">
    <property type="entry name" value="GTPase_MnmE"/>
</dbReference>
<keyword evidence="9 10" id="KW-0342">GTP-binding</keyword>
<dbReference type="NCBIfam" id="TIGR00231">
    <property type="entry name" value="small_GTP"/>
    <property type="match status" value="1"/>
</dbReference>
<dbReference type="GO" id="GO:0005525">
    <property type="term" value="F:GTP binding"/>
    <property type="evidence" value="ECO:0007669"/>
    <property type="project" value="UniProtKB-UniRule"/>
</dbReference>
<evidence type="ECO:0000256" key="11">
    <source>
        <dbReference type="RuleBase" id="RU003313"/>
    </source>
</evidence>
<dbReference type="EC" id="3.6.-.-" evidence="10"/>
<keyword evidence="7 10" id="KW-0460">Magnesium</keyword>
<dbReference type="FunFam" id="3.40.50.300:FF:000494">
    <property type="entry name" value="tRNA modification GTPase MnmE"/>
    <property type="match status" value="1"/>
</dbReference>
<dbReference type="GO" id="GO:0030488">
    <property type="term" value="P:tRNA methylation"/>
    <property type="evidence" value="ECO:0007669"/>
    <property type="project" value="TreeGrafter"/>
</dbReference>
<name>A0A0U1KRI2_9FIRM</name>
<feature type="binding site" evidence="10">
    <location>
        <begin position="281"/>
        <end position="284"/>
    </location>
    <ligand>
        <name>GTP</name>
        <dbReference type="ChEBI" id="CHEBI:37565"/>
    </ligand>
</feature>
<proteinExistence type="inferred from homology"/>
<feature type="binding site" evidence="10">
    <location>
        <position position="27"/>
    </location>
    <ligand>
        <name>(6S)-5-formyl-5,6,7,8-tetrahydrofolate</name>
        <dbReference type="ChEBI" id="CHEBI:57457"/>
    </ligand>
</feature>
<evidence type="ECO:0000256" key="3">
    <source>
        <dbReference type="ARBA" id="ARBA00022694"/>
    </source>
</evidence>
<dbReference type="Gene3D" id="1.20.120.430">
    <property type="entry name" value="tRNA modification GTPase MnmE domain 2"/>
    <property type="match status" value="1"/>
</dbReference>
<dbReference type="Gene3D" id="3.30.1360.120">
    <property type="entry name" value="Probable tRNA modification gtpase trme, domain 1"/>
    <property type="match status" value="1"/>
</dbReference>
<dbReference type="EMBL" id="CTRP01000001">
    <property type="protein sequence ID" value="CQR70037.1"/>
    <property type="molecule type" value="Genomic_DNA"/>
</dbReference>
<keyword evidence="3 10" id="KW-0819">tRNA processing</keyword>
<dbReference type="InterPro" id="IPR031168">
    <property type="entry name" value="G_TrmE"/>
</dbReference>
<comment type="subunit">
    <text evidence="10">Homodimer. Heterotetramer of two MnmE and two MnmG subunits.</text>
</comment>
<feature type="binding site" evidence="10">
    <location>
        <begin position="237"/>
        <end position="242"/>
    </location>
    <ligand>
        <name>GTP</name>
        <dbReference type="ChEBI" id="CHEBI:37565"/>
    </ligand>
</feature>
<evidence type="ECO:0000256" key="6">
    <source>
        <dbReference type="ARBA" id="ARBA00022801"/>
    </source>
</evidence>
<dbReference type="Pfam" id="PF12631">
    <property type="entry name" value="MnmE_helical"/>
    <property type="match status" value="1"/>
</dbReference>
<gene>
    <name evidence="10" type="primary">mnmE</name>
    <name evidence="10" type="synonym">trmE</name>
    <name evidence="13" type="ORF">SpAn4DRAFT_4902</name>
</gene>
<keyword evidence="6 10" id="KW-0378">Hydrolase</keyword>
<dbReference type="PROSITE" id="PS51709">
    <property type="entry name" value="G_TRME"/>
    <property type="match status" value="1"/>
</dbReference>
<dbReference type="PANTHER" id="PTHR42714:SF2">
    <property type="entry name" value="TRNA MODIFICATION GTPASE GTPBP3, MITOCHONDRIAL"/>
    <property type="match status" value="1"/>
</dbReference>
<keyword evidence="14" id="KW-1185">Reference proteome</keyword>
<dbReference type="InterPro" id="IPR018948">
    <property type="entry name" value="GTP-bd_TrmE_N"/>
</dbReference>
<dbReference type="AlphaFoldDB" id="A0A0U1KRI2"/>
<dbReference type="GO" id="GO:0005829">
    <property type="term" value="C:cytosol"/>
    <property type="evidence" value="ECO:0007669"/>
    <property type="project" value="TreeGrafter"/>
</dbReference>
<dbReference type="InterPro" id="IPR005225">
    <property type="entry name" value="Small_GTP-bd"/>
</dbReference>
<dbReference type="NCBIfam" id="TIGR00450">
    <property type="entry name" value="mnmE_trmE_thdF"/>
    <property type="match status" value="1"/>
</dbReference>
<feature type="binding site" evidence="10">
    <location>
        <position position="465"/>
    </location>
    <ligand>
        <name>(6S)-5-formyl-5,6,7,8-tetrahydrofolate</name>
        <dbReference type="ChEBI" id="CHEBI:57457"/>
    </ligand>
</feature>
<evidence type="ECO:0000313" key="13">
    <source>
        <dbReference type="EMBL" id="CQR70037.1"/>
    </source>
</evidence>
<protein>
    <recommendedName>
        <fullName evidence="10">tRNA modification GTPase MnmE</fullName>
        <ecNumber evidence="10">3.6.-.-</ecNumber>
    </recommendedName>
</protein>
<feature type="binding site" evidence="10">
    <location>
        <position position="131"/>
    </location>
    <ligand>
        <name>(6S)-5-formyl-5,6,7,8-tetrahydrofolate</name>
        <dbReference type="ChEBI" id="CHEBI:57457"/>
    </ligand>
</feature>
<dbReference type="GO" id="GO:0003924">
    <property type="term" value="F:GTPase activity"/>
    <property type="evidence" value="ECO:0007669"/>
    <property type="project" value="UniProtKB-UniRule"/>
</dbReference>
<feature type="binding site" evidence="10">
    <location>
        <position position="258"/>
    </location>
    <ligand>
        <name>K(+)</name>
        <dbReference type="ChEBI" id="CHEBI:29103"/>
    </ligand>
</feature>
<evidence type="ECO:0000256" key="8">
    <source>
        <dbReference type="ARBA" id="ARBA00022958"/>
    </source>
</evidence>
<accession>A0A0U1KRI2</accession>
<dbReference type="FunFam" id="3.30.1360.120:FF:000003">
    <property type="entry name" value="tRNA modification GTPase MnmE"/>
    <property type="match status" value="1"/>
</dbReference>
<evidence type="ECO:0000259" key="12">
    <source>
        <dbReference type="PROSITE" id="PS51709"/>
    </source>
</evidence>
<feature type="binding site" evidence="10">
    <location>
        <position position="261"/>
    </location>
    <ligand>
        <name>K(+)</name>
        <dbReference type="ChEBI" id="CHEBI:29103"/>
    </ligand>
</feature>
<feature type="domain" description="TrmE-type G" evidence="12">
    <location>
        <begin position="227"/>
        <end position="386"/>
    </location>
</feature>
<evidence type="ECO:0000313" key="14">
    <source>
        <dbReference type="Proteomes" id="UP000049855"/>
    </source>
</evidence>
<comment type="similarity">
    <text evidence="1 10 11">Belongs to the TRAFAC class TrmE-Era-EngA-EngB-Septin-like GTPase superfamily. TrmE GTPase family.</text>
</comment>
<dbReference type="HAMAP" id="MF_00379">
    <property type="entry name" value="GTPase_MnmE"/>
    <property type="match status" value="1"/>
</dbReference>
<dbReference type="NCBIfam" id="NF003661">
    <property type="entry name" value="PRK05291.1-3"/>
    <property type="match status" value="1"/>
</dbReference>
<dbReference type="Gene3D" id="3.40.50.300">
    <property type="entry name" value="P-loop containing nucleotide triphosphate hydrolases"/>
    <property type="match status" value="1"/>
</dbReference>
<dbReference type="InterPro" id="IPR027266">
    <property type="entry name" value="TrmE/GcvT-like"/>
</dbReference>
<dbReference type="Proteomes" id="UP000049855">
    <property type="component" value="Unassembled WGS sequence"/>
</dbReference>
<feature type="binding site" evidence="10">
    <location>
        <begin position="256"/>
        <end position="262"/>
    </location>
    <ligand>
        <name>GTP</name>
        <dbReference type="ChEBI" id="CHEBI:37565"/>
    </ligand>
</feature>
<keyword evidence="5 10" id="KW-0547">Nucleotide-binding</keyword>
<dbReference type="SUPFAM" id="SSF52540">
    <property type="entry name" value="P-loop containing nucleoside triphosphate hydrolases"/>
    <property type="match status" value="1"/>
</dbReference>
<organism evidence="13 14">
    <name type="scientific">Sporomusa ovata</name>
    <dbReference type="NCBI Taxonomy" id="2378"/>
    <lineage>
        <taxon>Bacteria</taxon>
        <taxon>Bacillati</taxon>
        <taxon>Bacillota</taxon>
        <taxon>Negativicutes</taxon>
        <taxon>Selenomonadales</taxon>
        <taxon>Sporomusaceae</taxon>
        <taxon>Sporomusa</taxon>
    </lineage>
</organism>
<feature type="binding site" evidence="10">
    <location>
        <position position="241"/>
    </location>
    <ligand>
        <name>Mg(2+)</name>
        <dbReference type="ChEBI" id="CHEBI:18420"/>
    </ligand>
</feature>